<reference evidence="2" key="1">
    <citation type="journal article" date="2020" name="BMC Genomics">
        <title>Correction to: Identification and distribution of gene clusters required for synthesis of sphingolipid metabolism inhibitors in diverse species of the filamentous fungus Fusarium.</title>
        <authorList>
            <person name="Kim H.S."/>
            <person name="Lohmar J.M."/>
            <person name="Busman M."/>
            <person name="Brown D.W."/>
            <person name="Naumann T.A."/>
            <person name="Divon H.H."/>
            <person name="Lysoe E."/>
            <person name="Uhlig S."/>
            <person name="Proctor R.H."/>
        </authorList>
    </citation>
    <scope>NUCLEOTIDE SEQUENCE</scope>
    <source>
        <strain evidence="2">NRRL 22465</strain>
    </source>
</reference>
<protein>
    <recommendedName>
        <fullName evidence="4">Extracellular membrane protein CFEM domain-containing protein</fullName>
    </recommendedName>
</protein>
<dbReference type="OrthoDB" id="5019215at2759"/>
<accession>A0A8H4XDS1</accession>
<keyword evidence="1" id="KW-0732">Signal</keyword>
<evidence type="ECO:0000256" key="1">
    <source>
        <dbReference type="SAM" id="SignalP"/>
    </source>
</evidence>
<evidence type="ECO:0008006" key="4">
    <source>
        <dbReference type="Google" id="ProtNLM"/>
    </source>
</evidence>
<name>A0A8H4XDS1_9HYPO</name>
<feature type="chain" id="PRO_5034765504" description="Extracellular membrane protein CFEM domain-containing protein" evidence="1">
    <location>
        <begin position="20"/>
        <end position="92"/>
    </location>
</feature>
<organism evidence="2 3">
    <name type="scientific">Fusarium zealandicum</name>
    <dbReference type="NCBI Taxonomy" id="1053134"/>
    <lineage>
        <taxon>Eukaryota</taxon>
        <taxon>Fungi</taxon>
        <taxon>Dikarya</taxon>
        <taxon>Ascomycota</taxon>
        <taxon>Pezizomycotina</taxon>
        <taxon>Sordariomycetes</taxon>
        <taxon>Hypocreomycetidae</taxon>
        <taxon>Hypocreales</taxon>
        <taxon>Nectriaceae</taxon>
        <taxon>Fusarium</taxon>
        <taxon>Fusarium staphyleae species complex</taxon>
    </lineage>
</organism>
<proteinExistence type="predicted"/>
<sequence length="92" mass="10091">MKASVIFALLSAALVSAEASGCTESAIEKCLHATGKPEPCIDSDRCFCGVYKEIAACYVDCPNDSRGQEAEKKVDLYCQRLRRRKLKNSVTK</sequence>
<keyword evidence="3" id="KW-1185">Reference proteome</keyword>
<dbReference type="EMBL" id="JABEYC010000971">
    <property type="protein sequence ID" value="KAF4971402.1"/>
    <property type="molecule type" value="Genomic_DNA"/>
</dbReference>
<evidence type="ECO:0000313" key="2">
    <source>
        <dbReference type="EMBL" id="KAF4971402.1"/>
    </source>
</evidence>
<dbReference type="AlphaFoldDB" id="A0A8H4XDS1"/>
<reference evidence="2" key="2">
    <citation type="submission" date="2020-05" db="EMBL/GenBank/DDBJ databases">
        <authorList>
            <person name="Kim H.-S."/>
            <person name="Proctor R.H."/>
            <person name="Brown D.W."/>
        </authorList>
    </citation>
    <scope>NUCLEOTIDE SEQUENCE</scope>
    <source>
        <strain evidence="2">NRRL 22465</strain>
    </source>
</reference>
<evidence type="ECO:0000313" key="3">
    <source>
        <dbReference type="Proteomes" id="UP000635477"/>
    </source>
</evidence>
<comment type="caution">
    <text evidence="2">The sequence shown here is derived from an EMBL/GenBank/DDBJ whole genome shotgun (WGS) entry which is preliminary data.</text>
</comment>
<feature type="signal peptide" evidence="1">
    <location>
        <begin position="1"/>
        <end position="19"/>
    </location>
</feature>
<dbReference type="Proteomes" id="UP000635477">
    <property type="component" value="Unassembled WGS sequence"/>
</dbReference>
<gene>
    <name evidence="2" type="ORF">FZEAL_9853</name>
</gene>